<dbReference type="AlphaFoldDB" id="A0A158GS43"/>
<dbReference type="CDD" id="cd00198">
    <property type="entry name" value="vWFA"/>
    <property type="match status" value="1"/>
</dbReference>
<dbReference type="RefSeq" id="WP_053570102.1">
    <property type="nucleotide sequence ID" value="NZ_FCNY02000005.1"/>
</dbReference>
<evidence type="ECO:0000313" key="2">
    <source>
        <dbReference type="EMBL" id="SAL34852.1"/>
    </source>
</evidence>
<protein>
    <recommendedName>
        <fullName evidence="1">DUF58 domain-containing protein</fullName>
    </recommendedName>
</protein>
<reference evidence="3" key="1">
    <citation type="submission" date="2016-01" db="EMBL/GenBank/DDBJ databases">
        <authorList>
            <person name="Peeters C."/>
        </authorList>
    </citation>
    <scope>NUCLEOTIDE SEQUENCE [LARGE SCALE GENOMIC DNA]</scope>
</reference>
<proteinExistence type="predicted"/>
<dbReference type="SUPFAM" id="SSF53300">
    <property type="entry name" value="vWA-like"/>
    <property type="match status" value="1"/>
</dbReference>
<dbReference type="PANTHER" id="PTHR33608">
    <property type="entry name" value="BLL2464 PROTEIN"/>
    <property type="match status" value="1"/>
</dbReference>
<dbReference type="InterPro" id="IPR036465">
    <property type="entry name" value="vWFA_dom_sf"/>
</dbReference>
<dbReference type="EMBL" id="FCNY02000005">
    <property type="protein sequence ID" value="SAL34852.1"/>
    <property type="molecule type" value="Genomic_DNA"/>
</dbReference>
<evidence type="ECO:0000259" key="1">
    <source>
        <dbReference type="Pfam" id="PF01882"/>
    </source>
</evidence>
<name>A0A158GS43_CABCO</name>
<feature type="domain" description="DUF58" evidence="1">
    <location>
        <begin position="47"/>
        <end position="252"/>
    </location>
</feature>
<sequence>MNDPVEFHYRLPGRAKGFRPGSHPGSSFGAGQEFAMHARLFDHPDPRRLDLRASQRAVPPQWLVRLHLQRVAVPLQVVADVSESMHFGAGRTKLDLAADFVEALGYSAFRAGDQVGMLAFDHRVREDLYMPPRHGRAVGDDMAAALRGVVSSPQNTHDGTVLVRTLDRLAGRHGLVFLVSDFHWPLAVIDAALHHLVSARVVPIVIWDPAETEPPEAGRFLPVRDMETGGKRALWLRARVIERWRANVAARRAELKKAFGRHGAYPFFVEGAFDADALSRHFLETTE</sequence>
<keyword evidence="3" id="KW-1185">Reference proteome</keyword>
<dbReference type="Proteomes" id="UP000054740">
    <property type="component" value="Unassembled WGS sequence"/>
</dbReference>
<accession>A0A158GS43</accession>
<dbReference type="PANTHER" id="PTHR33608:SF6">
    <property type="entry name" value="BLL2464 PROTEIN"/>
    <property type="match status" value="1"/>
</dbReference>
<dbReference type="InterPro" id="IPR002881">
    <property type="entry name" value="DUF58"/>
</dbReference>
<gene>
    <name evidence="2" type="ORF">AWB70_02407</name>
</gene>
<organism evidence="2 3">
    <name type="scientific">Caballeronia cordobensis</name>
    <name type="common">Burkholderia cordobensis</name>
    <dbReference type="NCBI Taxonomy" id="1353886"/>
    <lineage>
        <taxon>Bacteria</taxon>
        <taxon>Pseudomonadati</taxon>
        <taxon>Pseudomonadota</taxon>
        <taxon>Betaproteobacteria</taxon>
        <taxon>Burkholderiales</taxon>
        <taxon>Burkholderiaceae</taxon>
        <taxon>Caballeronia</taxon>
    </lineage>
</organism>
<dbReference type="Gene3D" id="3.40.50.410">
    <property type="entry name" value="von Willebrand factor, type A domain"/>
    <property type="match status" value="1"/>
</dbReference>
<evidence type="ECO:0000313" key="3">
    <source>
        <dbReference type="Proteomes" id="UP000054740"/>
    </source>
</evidence>
<dbReference type="Pfam" id="PF01882">
    <property type="entry name" value="DUF58"/>
    <property type="match status" value="1"/>
</dbReference>